<evidence type="ECO:0000256" key="9">
    <source>
        <dbReference type="ARBA" id="ARBA00048531"/>
    </source>
</evidence>
<evidence type="ECO:0000256" key="2">
    <source>
        <dbReference type="ARBA" id="ARBA00003444"/>
    </source>
</evidence>
<dbReference type="InterPro" id="IPR004839">
    <property type="entry name" value="Aminotransferase_I/II_large"/>
</dbReference>
<evidence type="ECO:0000313" key="12">
    <source>
        <dbReference type="Proteomes" id="UP000007127"/>
    </source>
</evidence>
<dbReference type="GO" id="GO:0048472">
    <property type="term" value="F:threonine-phosphate decarboxylase activity"/>
    <property type="evidence" value="ECO:0007669"/>
    <property type="project" value="UniProtKB-EC"/>
</dbReference>
<evidence type="ECO:0000259" key="10">
    <source>
        <dbReference type="Pfam" id="PF00155"/>
    </source>
</evidence>
<name>A0AB72UAJ7_9PROT</name>
<keyword evidence="7" id="KW-0456">Lyase</keyword>
<evidence type="ECO:0000256" key="6">
    <source>
        <dbReference type="ARBA" id="ARBA00022898"/>
    </source>
</evidence>
<keyword evidence="5" id="KW-0169">Cobalamin biosynthesis</keyword>
<evidence type="ECO:0000256" key="1">
    <source>
        <dbReference type="ARBA" id="ARBA00001933"/>
    </source>
</evidence>
<organism evidence="11 12">
    <name type="scientific">Thalassospira xiamenensis M-5 = DSM 17429</name>
    <dbReference type="NCBI Taxonomy" id="1123366"/>
    <lineage>
        <taxon>Bacteria</taxon>
        <taxon>Pseudomonadati</taxon>
        <taxon>Pseudomonadota</taxon>
        <taxon>Alphaproteobacteria</taxon>
        <taxon>Rhodospirillales</taxon>
        <taxon>Thalassospiraceae</taxon>
        <taxon>Thalassospira</taxon>
    </lineage>
</organism>
<evidence type="ECO:0000313" key="11">
    <source>
        <dbReference type="EMBL" id="AJD51194.1"/>
    </source>
</evidence>
<accession>A0AB72UAJ7</accession>
<reference evidence="11 12" key="1">
    <citation type="journal article" date="2012" name="J. Bacteriol.">
        <title>Genome sequence of Thalassospira xiamenensis type strain M-5.</title>
        <authorList>
            <person name="Lai Q."/>
            <person name="Shao Z."/>
        </authorList>
    </citation>
    <scope>NUCLEOTIDE SEQUENCE [LARGE SCALE GENOMIC DNA]</scope>
    <source>
        <strain evidence="11 12">M-5</strain>
    </source>
</reference>
<keyword evidence="6" id="KW-0663">Pyridoxal phosphate</keyword>
<dbReference type="PROSITE" id="PS00105">
    <property type="entry name" value="AA_TRANSFER_CLASS_1"/>
    <property type="match status" value="1"/>
</dbReference>
<comment type="cofactor">
    <cofactor evidence="1">
        <name>pyridoxal 5'-phosphate</name>
        <dbReference type="ChEBI" id="CHEBI:597326"/>
    </cofactor>
</comment>
<evidence type="ECO:0000256" key="8">
    <source>
        <dbReference type="ARBA" id="ARBA00029996"/>
    </source>
</evidence>
<feature type="domain" description="Aminotransferase class I/classII large" evidence="10">
    <location>
        <begin position="106"/>
        <end position="372"/>
    </location>
</feature>
<evidence type="ECO:0000256" key="7">
    <source>
        <dbReference type="ARBA" id="ARBA00023239"/>
    </source>
</evidence>
<gene>
    <name evidence="11" type="ORF">TH3_05370</name>
</gene>
<evidence type="ECO:0000256" key="3">
    <source>
        <dbReference type="ARBA" id="ARBA00004953"/>
    </source>
</evidence>
<dbReference type="InterPro" id="IPR015422">
    <property type="entry name" value="PyrdxlP-dep_Trfase_small"/>
</dbReference>
<dbReference type="Proteomes" id="UP000007127">
    <property type="component" value="Chromosome"/>
</dbReference>
<proteinExistence type="predicted"/>
<comment type="catalytic activity">
    <reaction evidence="9">
        <text>O-phospho-L-threonine + H(+) = (R)-1-aminopropan-2-yl phosphate + CO2</text>
        <dbReference type="Rhea" id="RHEA:11492"/>
        <dbReference type="ChEBI" id="CHEBI:15378"/>
        <dbReference type="ChEBI" id="CHEBI:16526"/>
        <dbReference type="ChEBI" id="CHEBI:58563"/>
        <dbReference type="ChEBI" id="CHEBI:58675"/>
        <dbReference type="EC" id="4.1.1.81"/>
    </reaction>
</comment>
<dbReference type="NCBIfam" id="TIGR01140">
    <property type="entry name" value="L_thr_O3P_dcar"/>
    <property type="match status" value="1"/>
</dbReference>
<dbReference type="InterPro" id="IPR004838">
    <property type="entry name" value="NHTrfase_class1_PyrdxlP-BS"/>
</dbReference>
<dbReference type="PANTHER" id="PTHR42885">
    <property type="entry name" value="HISTIDINOL-PHOSPHATE AMINOTRANSFERASE-RELATED"/>
    <property type="match status" value="1"/>
</dbReference>
<evidence type="ECO:0000256" key="5">
    <source>
        <dbReference type="ARBA" id="ARBA00022573"/>
    </source>
</evidence>
<dbReference type="Gene3D" id="3.40.640.10">
    <property type="entry name" value="Type I PLP-dependent aspartate aminotransferase-like (Major domain)"/>
    <property type="match status" value="1"/>
</dbReference>
<dbReference type="PANTHER" id="PTHR42885:SF1">
    <property type="entry name" value="THREONINE-PHOSPHATE DECARBOXYLASE"/>
    <property type="match status" value="1"/>
</dbReference>
<dbReference type="EC" id="4.1.1.81" evidence="4"/>
<dbReference type="Gene3D" id="3.90.1150.10">
    <property type="entry name" value="Aspartate Aminotransferase, domain 1"/>
    <property type="match status" value="1"/>
</dbReference>
<evidence type="ECO:0000256" key="4">
    <source>
        <dbReference type="ARBA" id="ARBA00012285"/>
    </source>
</evidence>
<dbReference type="InterPro" id="IPR015421">
    <property type="entry name" value="PyrdxlP-dep_Trfase_major"/>
</dbReference>
<dbReference type="EMBL" id="CP004388">
    <property type="protein sequence ID" value="AJD51194.1"/>
    <property type="molecule type" value="Genomic_DNA"/>
</dbReference>
<dbReference type="Pfam" id="PF00155">
    <property type="entry name" value="Aminotran_1_2"/>
    <property type="match status" value="1"/>
</dbReference>
<dbReference type="GO" id="GO:0009236">
    <property type="term" value="P:cobalamin biosynthetic process"/>
    <property type="evidence" value="ECO:0007669"/>
    <property type="project" value="UniProtKB-KW"/>
</dbReference>
<protein>
    <recommendedName>
        <fullName evidence="4">threonine-phosphate decarboxylase</fullName>
        <ecNumber evidence="4">4.1.1.81</ecNumber>
    </recommendedName>
    <alternativeName>
        <fullName evidence="8">L-threonine-O-3-phosphate decarboxylase</fullName>
    </alternativeName>
</protein>
<dbReference type="AlphaFoldDB" id="A0AB72UAJ7"/>
<sequence>MSENPMQGLADDTKSPAAAQVRLAPDPVTRYADSILFHRSVSPFRAKGTFMILQSPSHGGAIDAAAEKYGIAAPDWLDLSTGINATAWPIAAIDAIHWQRLPLASELDALKQAAADYYGISHPNQIACAPGTQALIQTIPFWFADQGRTATVHIIGPTYAEHALGWKRAGFRTETVTTTPENRVSNMADILQSPGGRDDIVILVNPNNPDGGLIDQTTLTELAEMATEHGKWLLIDEAFMDCSPEYSICRQCHKFEHMIVLRSFGKFFGLAGLRLGCAVMPPELAADLTDRIGPWAIAGPALTIARAAFEDRVWQTDMRQQLSIDANRLDNLIASLTDLERIGGTILFRLYHGKNAAKLAHHLGTQGILVRLFDDHADRVRFGLPGTEKDWIRLEKALAGL</sequence>
<dbReference type="InterPro" id="IPR005860">
    <property type="entry name" value="CobD"/>
</dbReference>
<dbReference type="GO" id="GO:0030170">
    <property type="term" value="F:pyridoxal phosphate binding"/>
    <property type="evidence" value="ECO:0007669"/>
    <property type="project" value="InterPro"/>
</dbReference>
<dbReference type="CDD" id="cd00609">
    <property type="entry name" value="AAT_like"/>
    <property type="match status" value="1"/>
</dbReference>
<dbReference type="SUPFAM" id="SSF53383">
    <property type="entry name" value="PLP-dependent transferases"/>
    <property type="match status" value="1"/>
</dbReference>
<comment type="pathway">
    <text evidence="3">Cofactor biosynthesis; adenosylcobalamin biosynthesis.</text>
</comment>
<dbReference type="KEGG" id="txi:TH3_05370"/>
<dbReference type="InterPro" id="IPR015424">
    <property type="entry name" value="PyrdxlP-dep_Trfase"/>
</dbReference>
<comment type="function">
    <text evidence="2">Decarboxylates L-threonine-O-3-phosphate to yield (R)-1-amino-2-propanol O-2-phosphate, the precursor for the linkage between the nucleotide loop and the corrin ring in cobalamin.</text>
</comment>